<name>A0A4R3MT90_9GAMM</name>
<evidence type="ECO:0000313" key="4">
    <source>
        <dbReference type="Proteomes" id="UP000295717"/>
    </source>
</evidence>
<keyword evidence="4" id="KW-1185">Reference proteome</keyword>
<evidence type="ECO:0000313" key="3">
    <source>
        <dbReference type="EMBL" id="TCT19514.1"/>
    </source>
</evidence>
<dbReference type="Proteomes" id="UP000295717">
    <property type="component" value="Unassembled WGS sequence"/>
</dbReference>
<gene>
    <name evidence="3" type="ORF">EDC35_108121</name>
</gene>
<dbReference type="OrthoDB" id="9797588at2"/>
<reference evidence="3 4" key="1">
    <citation type="submission" date="2019-03" db="EMBL/GenBank/DDBJ databases">
        <title>Genomic Encyclopedia of Type Strains, Phase IV (KMG-IV): sequencing the most valuable type-strain genomes for metagenomic binning, comparative biology and taxonomic classification.</title>
        <authorList>
            <person name="Goeker M."/>
        </authorList>
    </citation>
    <scope>NUCLEOTIDE SEQUENCE [LARGE SCALE GENOMIC DNA]</scope>
    <source>
        <strain evidence="3 4">DSM 13587</strain>
    </source>
</reference>
<feature type="chain" id="PRO_5020888072" evidence="1">
    <location>
        <begin position="22"/>
        <end position="191"/>
    </location>
</feature>
<dbReference type="InterPro" id="IPR021796">
    <property type="entry name" value="Tll0287-like_dom"/>
</dbReference>
<dbReference type="RefSeq" id="WP_132978023.1">
    <property type="nucleotide sequence ID" value="NZ_SMAO01000008.1"/>
</dbReference>
<comment type="caution">
    <text evidence="3">The sequence shown here is derived from an EMBL/GenBank/DDBJ whole genome shotgun (WGS) entry which is preliminary data.</text>
</comment>
<proteinExistence type="predicted"/>
<evidence type="ECO:0000256" key="1">
    <source>
        <dbReference type="SAM" id="SignalP"/>
    </source>
</evidence>
<keyword evidence="1" id="KW-0732">Signal</keyword>
<feature type="domain" description="Tll0287-like" evidence="2">
    <location>
        <begin position="31"/>
        <end position="190"/>
    </location>
</feature>
<feature type="signal peptide" evidence="1">
    <location>
        <begin position="1"/>
        <end position="21"/>
    </location>
</feature>
<organism evidence="3 4">
    <name type="scientific">Thiobaca trueperi</name>
    <dbReference type="NCBI Taxonomy" id="127458"/>
    <lineage>
        <taxon>Bacteria</taxon>
        <taxon>Pseudomonadati</taxon>
        <taxon>Pseudomonadota</taxon>
        <taxon>Gammaproteobacteria</taxon>
        <taxon>Chromatiales</taxon>
        <taxon>Chromatiaceae</taxon>
        <taxon>Thiobaca</taxon>
    </lineage>
</organism>
<evidence type="ECO:0000259" key="2">
    <source>
        <dbReference type="Pfam" id="PF11845"/>
    </source>
</evidence>
<sequence>MKRLACLTAASALLASGSLHASESSASPDLDEARAIVKQFATQLQGELATAIKEGGPVKAIGVCKERAPAIASELGASRGWEVKRTSLKVRNTELNAPDGWERRVLNDFAQRQAAGAEVQTLVQSAVVETNGVKRFRFMQAIPTGEVCLACHGTAIAPEITAALDEQYPDDQARGFSLGEIRGAFSLSKPL</sequence>
<protein>
    <submittedName>
        <fullName evidence="3">Uncharacterized protein DUF3365</fullName>
    </submittedName>
</protein>
<dbReference type="EMBL" id="SMAO01000008">
    <property type="protein sequence ID" value="TCT19514.1"/>
    <property type="molecule type" value="Genomic_DNA"/>
</dbReference>
<dbReference type="Pfam" id="PF11845">
    <property type="entry name" value="Tll0287-like"/>
    <property type="match status" value="1"/>
</dbReference>
<accession>A0A4R3MT90</accession>
<dbReference type="AlphaFoldDB" id="A0A4R3MT90"/>